<dbReference type="AlphaFoldDB" id="A0A1H8EQJ5"/>
<keyword evidence="3" id="KW-0121">Carboxypeptidase</keyword>
<dbReference type="Pfam" id="PF02113">
    <property type="entry name" value="Peptidase_S13"/>
    <property type="match status" value="1"/>
</dbReference>
<comment type="similarity">
    <text evidence="1">Belongs to the peptidase S13 family.</text>
</comment>
<reference evidence="4" key="1">
    <citation type="submission" date="2016-10" db="EMBL/GenBank/DDBJ databases">
        <authorList>
            <person name="Varghese N."/>
            <person name="Submissions S."/>
        </authorList>
    </citation>
    <scope>NUCLEOTIDE SEQUENCE [LARGE SCALE GENOMIC DNA]</scope>
    <source>
        <strain evidence="4">Gh-48</strain>
    </source>
</reference>
<evidence type="ECO:0000256" key="1">
    <source>
        <dbReference type="ARBA" id="ARBA00006096"/>
    </source>
</evidence>
<dbReference type="PRINTS" id="PR00922">
    <property type="entry name" value="DADACBPTASE3"/>
</dbReference>
<dbReference type="PANTHER" id="PTHR30023:SF0">
    <property type="entry name" value="PENICILLIN-SENSITIVE CARBOXYPEPTIDASE A"/>
    <property type="match status" value="1"/>
</dbReference>
<accession>A0A1H8EQJ5</accession>
<sequence length="441" mass="50586">MRKSTISFLLIVCVLSLYHDTVYARSIKKRKVKKLFKHSQIVNDHFTGFALYDLDDHKMIYELNADKYFTPASNTKLFTFYTCLKMLGDSIPALRYQTRGDSLIFWGTGDPSFLHSDLKGINGLNFLKRSSKQLFYSPGNYTGEFFGAGWGWDDYNDYYQAEITALPIEDNVAQLYADNDGNMQVKPNYLKRFLNADINYRPAQFKVKRDFISNNFVYPAGEIPKNYKQEIPWKTSLQLTMALLQDTLKKPVSLLQEPMAADAKIIYNANADSVYRRMLQPSDNFIAEQLLLVCSSMKFNTLNTDSVINYSKAHFLSDLPDAPQWVDGSGLSRYNLFTPRDMVALLLKIQDEVKDESLLHSMMPIGGVAGTIKSAYKTDNGQPFVWAKTGSLSNNHNQSGYIVTRKGKRLAFAFMNNNFTRSTREVRDEMVRIMTYIHEEF</sequence>
<dbReference type="Proteomes" id="UP000198942">
    <property type="component" value="Unassembled WGS sequence"/>
</dbReference>
<name>A0A1H8EQJ5_9SPHI</name>
<dbReference type="PANTHER" id="PTHR30023">
    <property type="entry name" value="D-ALANYL-D-ALANINE CARBOXYPEPTIDASE"/>
    <property type="match status" value="1"/>
</dbReference>
<dbReference type="InterPro" id="IPR000667">
    <property type="entry name" value="Peptidase_S13"/>
</dbReference>
<dbReference type="RefSeq" id="WP_244280905.1">
    <property type="nucleotide sequence ID" value="NZ_FOCL01000002.1"/>
</dbReference>
<evidence type="ECO:0000313" key="3">
    <source>
        <dbReference type="EMBL" id="SEN21763.1"/>
    </source>
</evidence>
<organism evidence="3 4">
    <name type="scientific">Mucilaginibacter gossypiicola</name>
    <dbReference type="NCBI Taxonomy" id="551995"/>
    <lineage>
        <taxon>Bacteria</taxon>
        <taxon>Pseudomonadati</taxon>
        <taxon>Bacteroidota</taxon>
        <taxon>Sphingobacteriia</taxon>
        <taxon>Sphingobacteriales</taxon>
        <taxon>Sphingobacteriaceae</taxon>
        <taxon>Mucilaginibacter</taxon>
    </lineage>
</organism>
<keyword evidence="3" id="KW-0645">Protease</keyword>
<dbReference type="EMBL" id="FOCL01000002">
    <property type="protein sequence ID" value="SEN21763.1"/>
    <property type="molecule type" value="Genomic_DNA"/>
</dbReference>
<proteinExistence type="inferred from homology"/>
<keyword evidence="4" id="KW-1185">Reference proteome</keyword>
<keyword evidence="2" id="KW-0378">Hydrolase</keyword>
<dbReference type="InterPro" id="IPR012338">
    <property type="entry name" value="Beta-lactam/transpept-like"/>
</dbReference>
<dbReference type="GO" id="GO:0006508">
    <property type="term" value="P:proteolysis"/>
    <property type="evidence" value="ECO:0007669"/>
    <property type="project" value="InterPro"/>
</dbReference>
<dbReference type="STRING" id="551995.SAMN05192574_102805"/>
<dbReference type="GO" id="GO:0000270">
    <property type="term" value="P:peptidoglycan metabolic process"/>
    <property type="evidence" value="ECO:0007669"/>
    <property type="project" value="TreeGrafter"/>
</dbReference>
<evidence type="ECO:0000313" key="4">
    <source>
        <dbReference type="Proteomes" id="UP000198942"/>
    </source>
</evidence>
<evidence type="ECO:0000256" key="2">
    <source>
        <dbReference type="ARBA" id="ARBA00022801"/>
    </source>
</evidence>
<dbReference type="SUPFAM" id="SSF56601">
    <property type="entry name" value="beta-lactamase/transpeptidase-like"/>
    <property type="match status" value="1"/>
</dbReference>
<dbReference type="Gene3D" id="3.40.710.10">
    <property type="entry name" value="DD-peptidase/beta-lactamase superfamily"/>
    <property type="match status" value="2"/>
</dbReference>
<protein>
    <submittedName>
        <fullName evidence="3">D-alanyl-D-alanine carboxypeptidase / D-alanyl-D-alanine-endopeptidase (Penicillin-binding protein 4)</fullName>
    </submittedName>
</protein>
<dbReference type="GO" id="GO:0004185">
    <property type="term" value="F:serine-type carboxypeptidase activity"/>
    <property type="evidence" value="ECO:0007669"/>
    <property type="project" value="InterPro"/>
</dbReference>
<gene>
    <name evidence="3" type="ORF">SAMN05192574_102805</name>
</gene>